<dbReference type="InterPro" id="IPR016186">
    <property type="entry name" value="C-type_lectin-like/link_sf"/>
</dbReference>
<evidence type="ECO:0000313" key="4">
    <source>
        <dbReference type="Proteomes" id="UP000694389"/>
    </source>
</evidence>
<dbReference type="InterPro" id="IPR016187">
    <property type="entry name" value="CTDL_fold"/>
</dbReference>
<accession>A0A8C4F7R3</accession>
<evidence type="ECO:0000256" key="1">
    <source>
        <dbReference type="ARBA" id="ARBA00023157"/>
    </source>
</evidence>
<dbReference type="Gene3D" id="3.10.100.10">
    <property type="entry name" value="Mannose-Binding Protein A, subunit A"/>
    <property type="match status" value="1"/>
</dbReference>
<keyword evidence="4" id="KW-1185">Reference proteome</keyword>
<dbReference type="CDD" id="cd03602">
    <property type="entry name" value="CLECT_1"/>
    <property type="match status" value="1"/>
</dbReference>
<dbReference type="PROSITE" id="PS50041">
    <property type="entry name" value="C_TYPE_LECTIN_2"/>
    <property type="match status" value="1"/>
</dbReference>
<evidence type="ECO:0000259" key="2">
    <source>
        <dbReference type="PROSITE" id="PS50041"/>
    </source>
</evidence>
<reference evidence="3" key="1">
    <citation type="submission" date="2025-08" db="UniProtKB">
        <authorList>
            <consortium name="Ensembl"/>
        </authorList>
    </citation>
    <scope>IDENTIFICATION</scope>
</reference>
<reference evidence="3" key="2">
    <citation type="submission" date="2025-09" db="UniProtKB">
        <authorList>
            <consortium name="Ensembl"/>
        </authorList>
    </citation>
    <scope>IDENTIFICATION</scope>
</reference>
<dbReference type="PROSITE" id="PS00615">
    <property type="entry name" value="C_TYPE_LECTIN_1"/>
    <property type="match status" value="1"/>
</dbReference>
<dbReference type="PANTHER" id="PTHR45784">
    <property type="entry name" value="C-TYPE LECTIN DOMAIN FAMILY 20 MEMBER A-RELATED"/>
    <property type="match status" value="1"/>
</dbReference>
<dbReference type="Ensembl" id="ENSDLAT00005031159.2">
    <property type="protein sequence ID" value="ENSDLAP00005029203.2"/>
    <property type="gene ID" value="ENSDLAG00005013141.2"/>
</dbReference>
<dbReference type="InterPro" id="IPR001304">
    <property type="entry name" value="C-type_lectin-like"/>
</dbReference>
<protein>
    <recommendedName>
        <fullName evidence="2">C-type lectin domain-containing protein</fullName>
    </recommendedName>
</protein>
<name>A0A8C4F7R3_DICLA</name>
<dbReference type="AlphaFoldDB" id="A0A8C4F7R3"/>
<dbReference type="SMART" id="SM00034">
    <property type="entry name" value="CLECT"/>
    <property type="match status" value="1"/>
</dbReference>
<dbReference type="Pfam" id="PF00059">
    <property type="entry name" value="Lectin_C"/>
    <property type="match status" value="1"/>
</dbReference>
<feature type="domain" description="C-type lectin" evidence="2">
    <location>
        <begin position="47"/>
        <end position="151"/>
    </location>
</feature>
<dbReference type="Proteomes" id="UP000694389">
    <property type="component" value="Unassembled WGS sequence"/>
</dbReference>
<keyword evidence="1" id="KW-1015">Disulfide bond</keyword>
<proteinExistence type="predicted"/>
<dbReference type="SUPFAM" id="SSF56436">
    <property type="entry name" value="C-type lectin-like"/>
    <property type="match status" value="1"/>
</dbReference>
<sequence length="155" mass="18134">FETEVSQLRELGIPVLWHVNQNGKCSNVQIFLHVNNIFQFCCNIETVTSSSFIYVNESKTWSEAQSYCREHYTDLASVRNQAENDQIENMNQNRSVWIGLYRDSWKWSDGSPTSFTYWNNNEPNGDYACAVIHNGRWEDYDCDTTLYFVCEIGEL</sequence>
<dbReference type="PANTHER" id="PTHR45784:SF3">
    <property type="entry name" value="C-TYPE LECTIN DOMAIN FAMILY 4 MEMBER K-LIKE-RELATED"/>
    <property type="match status" value="1"/>
</dbReference>
<evidence type="ECO:0000313" key="3">
    <source>
        <dbReference type="Ensembl" id="ENSDLAP00005029203.2"/>
    </source>
</evidence>
<dbReference type="GeneTree" id="ENSGT01100000263473"/>
<dbReference type="InterPro" id="IPR018378">
    <property type="entry name" value="C-type_lectin_CS"/>
</dbReference>
<organism evidence="3 4">
    <name type="scientific">Dicentrarchus labrax</name>
    <name type="common">European seabass</name>
    <name type="synonym">Morone labrax</name>
    <dbReference type="NCBI Taxonomy" id="13489"/>
    <lineage>
        <taxon>Eukaryota</taxon>
        <taxon>Metazoa</taxon>
        <taxon>Chordata</taxon>
        <taxon>Craniata</taxon>
        <taxon>Vertebrata</taxon>
        <taxon>Euteleostomi</taxon>
        <taxon>Actinopterygii</taxon>
        <taxon>Neopterygii</taxon>
        <taxon>Teleostei</taxon>
        <taxon>Neoteleostei</taxon>
        <taxon>Acanthomorphata</taxon>
        <taxon>Eupercaria</taxon>
        <taxon>Moronidae</taxon>
        <taxon>Dicentrarchus</taxon>
    </lineage>
</organism>